<dbReference type="EMBL" id="AZGE01000010">
    <property type="protein sequence ID" value="KRM15533.1"/>
    <property type="molecule type" value="Genomic_DNA"/>
</dbReference>
<dbReference type="Gene3D" id="3.10.180.10">
    <property type="entry name" value="2,3-Dihydroxybiphenyl 1,2-Dioxygenase, domain 1"/>
    <property type="match status" value="1"/>
</dbReference>
<gene>
    <name evidence="2" type="ORF">FC49_GL000315</name>
</gene>
<reference evidence="2 3" key="1">
    <citation type="journal article" date="2015" name="Genome Announc.">
        <title>Expanding the biotechnology potential of lactobacilli through comparative genomics of 213 strains and associated genera.</title>
        <authorList>
            <person name="Sun Z."/>
            <person name="Harris H.M."/>
            <person name="McCann A."/>
            <person name="Guo C."/>
            <person name="Argimon S."/>
            <person name="Zhang W."/>
            <person name="Yang X."/>
            <person name="Jeffery I.B."/>
            <person name="Cooney J.C."/>
            <person name="Kagawa T.F."/>
            <person name="Liu W."/>
            <person name="Song Y."/>
            <person name="Salvetti E."/>
            <person name="Wrobel A."/>
            <person name="Rasinkangas P."/>
            <person name="Parkhill J."/>
            <person name="Rea M.C."/>
            <person name="O'Sullivan O."/>
            <person name="Ritari J."/>
            <person name="Douillard F.P."/>
            <person name="Paul Ross R."/>
            <person name="Yang R."/>
            <person name="Briner A.E."/>
            <person name="Felis G.E."/>
            <person name="de Vos W.M."/>
            <person name="Barrangou R."/>
            <person name="Klaenhammer T.R."/>
            <person name="Caufield P.W."/>
            <person name="Cui Y."/>
            <person name="Zhang H."/>
            <person name="O'Toole P.W."/>
        </authorList>
    </citation>
    <scope>NUCLEOTIDE SEQUENCE [LARGE SCALE GENOMIC DNA]</scope>
    <source>
        <strain evidence="2 3">DSM 4864</strain>
    </source>
</reference>
<feature type="domain" description="PhnB-like" evidence="1">
    <location>
        <begin position="4"/>
        <end position="136"/>
    </location>
</feature>
<proteinExistence type="predicted"/>
<dbReference type="RefSeq" id="WP_056984458.1">
    <property type="nucleotide sequence ID" value="NZ_AZGE01000010.1"/>
</dbReference>
<dbReference type="GO" id="GO:0032259">
    <property type="term" value="P:methylation"/>
    <property type="evidence" value="ECO:0007669"/>
    <property type="project" value="UniProtKB-KW"/>
</dbReference>
<dbReference type="PANTHER" id="PTHR33990:SF5">
    <property type="entry name" value="PHNB-LIKE DOMAIN-CONTAINING PROTEIN"/>
    <property type="match status" value="1"/>
</dbReference>
<dbReference type="SUPFAM" id="SSF54593">
    <property type="entry name" value="Glyoxalase/Bleomycin resistance protein/Dihydroxybiphenyl dioxygenase"/>
    <property type="match status" value="1"/>
</dbReference>
<sequence>MTAKIYPYLTFENAKEAMDYYVQNFGAQIVHHQPLSEKQAENIGLTTDDLTATTLYGEFSIAGQRIICADATMGNPQTSTLISIVLNFGDDKGGAQQLFTQLADSDEQRVTVPFGNWMLGGMMGQVVDRYGITWLICAGNELVGVE</sequence>
<dbReference type="InterPro" id="IPR029068">
    <property type="entry name" value="Glyas_Bleomycin-R_OHBP_Dase"/>
</dbReference>
<name>A0A0R1WD45_9LACO</name>
<evidence type="ECO:0000259" key="1">
    <source>
        <dbReference type="Pfam" id="PF06983"/>
    </source>
</evidence>
<accession>A0A0R1WD45</accession>
<dbReference type="PANTHER" id="PTHR33990">
    <property type="entry name" value="PROTEIN YJDN-RELATED"/>
    <property type="match status" value="1"/>
</dbReference>
<comment type="caution">
    <text evidence="2">The sequence shown here is derived from an EMBL/GenBank/DDBJ whole genome shotgun (WGS) entry which is preliminary data.</text>
</comment>
<keyword evidence="2" id="KW-0808">Transferase</keyword>
<dbReference type="GO" id="GO:0008168">
    <property type="term" value="F:methyltransferase activity"/>
    <property type="evidence" value="ECO:0007669"/>
    <property type="project" value="UniProtKB-KW"/>
</dbReference>
<organism evidence="2 3">
    <name type="scientific">Limosilactobacillus oris DSM 4864</name>
    <dbReference type="NCBI Taxonomy" id="1423779"/>
    <lineage>
        <taxon>Bacteria</taxon>
        <taxon>Bacillati</taxon>
        <taxon>Bacillota</taxon>
        <taxon>Bacilli</taxon>
        <taxon>Lactobacillales</taxon>
        <taxon>Lactobacillaceae</taxon>
        <taxon>Limosilactobacillus</taxon>
    </lineage>
</organism>
<keyword evidence="2" id="KW-0489">Methyltransferase</keyword>
<dbReference type="PATRIC" id="fig|1423779.3.peg.319"/>
<dbReference type="Pfam" id="PF06983">
    <property type="entry name" value="3-dmu-9_3-mt"/>
    <property type="match status" value="1"/>
</dbReference>
<evidence type="ECO:0000313" key="3">
    <source>
        <dbReference type="Proteomes" id="UP000050973"/>
    </source>
</evidence>
<dbReference type="InterPro" id="IPR028973">
    <property type="entry name" value="PhnB-like"/>
</dbReference>
<dbReference type="AlphaFoldDB" id="A0A0R1WD45"/>
<protein>
    <submittedName>
        <fullName evidence="2">3-demethylubiquinone-9 3-methyltransferase domain protein</fullName>
    </submittedName>
</protein>
<dbReference type="Proteomes" id="UP000050973">
    <property type="component" value="Unassembled WGS sequence"/>
</dbReference>
<keyword evidence="2" id="KW-0830">Ubiquinone</keyword>
<evidence type="ECO:0000313" key="2">
    <source>
        <dbReference type="EMBL" id="KRM15533.1"/>
    </source>
</evidence>